<proteinExistence type="predicted"/>
<evidence type="ECO:0000313" key="2">
    <source>
        <dbReference type="Proteomes" id="UP000501780"/>
    </source>
</evidence>
<dbReference type="KEGG" id="bfc:BacF7301_16105"/>
<accession>A0A6H0KQB5</accession>
<gene>
    <name evidence="1" type="ORF">BacF7301_16105</name>
</gene>
<dbReference type="RefSeq" id="WP_167964374.1">
    <property type="nucleotide sequence ID" value="NZ_CP050831.1"/>
</dbReference>
<protein>
    <submittedName>
        <fullName evidence="1">Pilus assembly protein HicB</fullName>
    </submittedName>
</protein>
<name>A0A6H0KQB5_9BACE</name>
<evidence type="ECO:0000313" key="1">
    <source>
        <dbReference type="EMBL" id="QIU95580.1"/>
    </source>
</evidence>
<dbReference type="AlphaFoldDB" id="A0A6H0KQB5"/>
<keyword evidence="2" id="KW-1185">Reference proteome</keyword>
<reference evidence="1 2" key="1">
    <citation type="submission" date="2020-03" db="EMBL/GenBank/DDBJ databases">
        <title>Genomic analysis of Bacteroides faecium CBA7301.</title>
        <authorList>
            <person name="Kim J."/>
            <person name="Roh S.W."/>
        </authorList>
    </citation>
    <scope>NUCLEOTIDE SEQUENCE [LARGE SCALE GENOMIC DNA]</scope>
    <source>
        <strain evidence="1 2">CBA7301</strain>
    </source>
</reference>
<organism evidence="1 2">
    <name type="scientific">Bacteroides faecium</name>
    <dbReference type="NCBI Taxonomy" id="2715212"/>
    <lineage>
        <taxon>Bacteria</taxon>
        <taxon>Pseudomonadati</taxon>
        <taxon>Bacteroidota</taxon>
        <taxon>Bacteroidia</taxon>
        <taxon>Bacteroidales</taxon>
        <taxon>Bacteroidaceae</taxon>
        <taxon>Bacteroides</taxon>
    </lineage>
</organism>
<sequence length="135" mass="14907">MKILAIIEKGADGLYSIYSNDMLLNHGLGGYGSSVEEAKADFFESIKEAKEMIAEEGKVLPSGVEAIDVTFKYDLQSFFNYFDWINVSQFAKKAGINESKMRQYKNGLAFAGESTTKKILDTIKNIGAELQSATL</sequence>
<dbReference type="Proteomes" id="UP000501780">
    <property type="component" value="Chromosome"/>
</dbReference>
<dbReference type="EMBL" id="CP050831">
    <property type="protein sequence ID" value="QIU95580.1"/>
    <property type="molecule type" value="Genomic_DNA"/>
</dbReference>